<proteinExistence type="predicted"/>
<evidence type="ECO:0000313" key="2">
    <source>
        <dbReference type="EMBL" id="KAL0861710.1"/>
    </source>
</evidence>
<keyword evidence="1" id="KW-0472">Membrane</keyword>
<protein>
    <recommendedName>
        <fullName evidence="4">Gustatory receptor</fullName>
    </recommendedName>
</protein>
<organism evidence="2 3">
    <name type="scientific">Loxostege sticticalis</name>
    <name type="common">Beet webworm moth</name>
    <dbReference type="NCBI Taxonomy" id="481309"/>
    <lineage>
        <taxon>Eukaryota</taxon>
        <taxon>Metazoa</taxon>
        <taxon>Ecdysozoa</taxon>
        <taxon>Arthropoda</taxon>
        <taxon>Hexapoda</taxon>
        <taxon>Insecta</taxon>
        <taxon>Pterygota</taxon>
        <taxon>Neoptera</taxon>
        <taxon>Endopterygota</taxon>
        <taxon>Lepidoptera</taxon>
        <taxon>Glossata</taxon>
        <taxon>Ditrysia</taxon>
        <taxon>Pyraloidea</taxon>
        <taxon>Crambidae</taxon>
        <taxon>Pyraustinae</taxon>
        <taxon>Loxostege</taxon>
    </lineage>
</organism>
<sequence length="206" mass="23757">MFILSVTILIIRNNLEGWTLKVKLSPIRARNNFNTKRGIEGFWKSMFQKYLEIMQIYEIIKKSFEKLVLFYILDIFLHTLVYIYTTVGYCSEYFKGATVNEQIAVSTHTLGLMTFMTQSFVIQSILCVTCEMVYMRIRLARTTASRMLNLDINPIRRKFAKNVLVRSSEVQKISACGLFSVDAALPPSMGSLIGTYIIVILQFLFL</sequence>
<dbReference type="Proteomes" id="UP001549920">
    <property type="component" value="Unassembled WGS sequence"/>
</dbReference>
<evidence type="ECO:0000256" key="1">
    <source>
        <dbReference type="SAM" id="Phobius"/>
    </source>
</evidence>
<keyword evidence="1" id="KW-1133">Transmembrane helix</keyword>
<reference evidence="2 3" key="1">
    <citation type="submission" date="2024-06" db="EMBL/GenBank/DDBJ databases">
        <title>A chromosome-level genome assembly of beet webworm, Loxostege sticticalis.</title>
        <authorList>
            <person name="Zhang Y."/>
        </authorList>
    </citation>
    <scope>NUCLEOTIDE SEQUENCE [LARGE SCALE GENOMIC DNA]</scope>
    <source>
        <strain evidence="2">AQ026</strain>
        <tissue evidence="2">Whole body</tissue>
    </source>
</reference>
<feature type="transmembrane region" description="Helical" evidence="1">
    <location>
        <begin position="120"/>
        <end position="137"/>
    </location>
</feature>
<gene>
    <name evidence="2" type="ORF">ABMA27_009192</name>
</gene>
<keyword evidence="1" id="KW-0812">Transmembrane</keyword>
<evidence type="ECO:0000313" key="3">
    <source>
        <dbReference type="Proteomes" id="UP001549920"/>
    </source>
</evidence>
<keyword evidence="3" id="KW-1185">Reference proteome</keyword>
<evidence type="ECO:0008006" key="4">
    <source>
        <dbReference type="Google" id="ProtNLM"/>
    </source>
</evidence>
<accession>A0ABR3HA94</accession>
<feature type="transmembrane region" description="Helical" evidence="1">
    <location>
        <begin position="67"/>
        <end position="85"/>
    </location>
</feature>
<dbReference type="EMBL" id="JBEUOH010000023">
    <property type="protein sequence ID" value="KAL0861710.1"/>
    <property type="molecule type" value="Genomic_DNA"/>
</dbReference>
<name>A0ABR3HA94_LOXSC</name>
<comment type="caution">
    <text evidence="2">The sequence shown here is derived from an EMBL/GenBank/DDBJ whole genome shotgun (WGS) entry which is preliminary data.</text>
</comment>